<protein>
    <recommendedName>
        <fullName evidence="3">DUF8175 domain-containing protein</fullName>
    </recommendedName>
</protein>
<dbReference type="EMBL" id="BANU01000033">
    <property type="protein sequence ID" value="GAC62345.1"/>
    <property type="molecule type" value="Genomic_DNA"/>
</dbReference>
<evidence type="ECO:0000313" key="4">
    <source>
        <dbReference type="EMBL" id="GAC62345.1"/>
    </source>
</evidence>
<keyword evidence="2" id="KW-0812">Transmembrane</keyword>
<gene>
    <name evidence="4" type="ORF">GSI01S_33_00310</name>
</gene>
<name>L7LMH7_9ACTN</name>
<evidence type="ECO:0000313" key="5">
    <source>
        <dbReference type="Proteomes" id="UP000035083"/>
    </source>
</evidence>
<dbReference type="RefSeq" id="WP_006897751.1">
    <property type="nucleotide sequence ID" value="NZ_BANU01000033.1"/>
</dbReference>
<feature type="compositionally biased region" description="Low complexity" evidence="1">
    <location>
        <begin position="55"/>
        <end position="66"/>
    </location>
</feature>
<dbReference type="eggNOG" id="ENOG50347KM">
    <property type="taxonomic scope" value="Bacteria"/>
</dbReference>
<comment type="caution">
    <text evidence="4">The sequence shown here is derived from an EMBL/GenBank/DDBJ whole genome shotgun (WGS) entry which is preliminary data.</text>
</comment>
<feature type="compositionally biased region" description="Polar residues" evidence="1">
    <location>
        <begin position="89"/>
        <end position="100"/>
    </location>
</feature>
<organism evidence="4 5">
    <name type="scientific">Gordonia sihwensis NBRC 108236</name>
    <dbReference type="NCBI Taxonomy" id="1223544"/>
    <lineage>
        <taxon>Bacteria</taxon>
        <taxon>Bacillati</taxon>
        <taxon>Actinomycetota</taxon>
        <taxon>Actinomycetes</taxon>
        <taxon>Mycobacteriales</taxon>
        <taxon>Gordoniaceae</taxon>
        <taxon>Gordonia</taxon>
    </lineage>
</organism>
<feature type="region of interest" description="Disordered" evidence="1">
    <location>
        <begin position="38"/>
        <end position="142"/>
    </location>
</feature>
<keyword evidence="2" id="KW-0472">Membrane</keyword>
<sequence length="294" mass="32032">MDLKEERQPLLKRPWVWIAAATTVVTVVILTLAFIPNDDAGDRPASSTPSEAERLPLPSESSQSESGDVDDLGRPVVVPAERRGVALPQSEQPSSTSDSNPLARPKGLEWQRVYGSPAPFSRSDGPAAISADGVPRGMSRTPQGATIAALQIVSRIRFGTKADRYAVIDQRLEGATESDKQALRRDGDILSITVDDPEIGDIAANRALVPAAFRIRAGNWTNDAATIDIAYGPHEQVNPDDESDVQSVYYWQSLSTVWVDGEWHLKYKPSLLTRDEKEGSMGSLDGGEWATWVR</sequence>
<dbReference type="Pfam" id="PF26526">
    <property type="entry name" value="DUF8175"/>
    <property type="match status" value="1"/>
</dbReference>
<accession>L7LMH7</accession>
<dbReference type="InterPro" id="IPR058488">
    <property type="entry name" value="DUF8175"/>
</dbReference>
<reference evidence="4 5" key="1">
    <citation type="submission" date="2012-12" db="EMBL/GenBank/DDBJ databases">
        <title>Whole genome shotgun sequence of Gordonia sihwensis NBRC 108236.</title>
        <authorList>
            <person name="Yoshida I."/>
            <person name="Hosoyama A."/>
            <person name="Tsuchikane K."/>
            <person name="Ando Y."/>
            <person name="Baba S."/>
            <person name="Ohji S."/>
            <person name="Hamada M."/>
            <person name="Tamura T."/>
            <person name="Yamazoe A."/>
            <person name="Yamazaki S."/>
            <person name="Fujita N."/>
        </authorList>
    </citation>
    <scope>NUCLEOTIDE SEQUENCE [LARGE SCALE GENOMIC DNA]</scope>
    <source>
        <strain evidence="4 5">NBRC 108236</strain>
    </source>
</reference>
<evidence type="ECO:0000256" key="2">
    <source>
        <dbReference type="SAM" id="Phobius"/>
    </source>
</evidence>
<feature type="transmembrane region" description="Helical" evidence="2">
    <location>
        <begin position="15"/>
        <end position="35"/>
    </location>
</feature>
<dbReference type="Proteomes" id="UP000035083">
    <property type="component" value="Unassembled WGS sequence"/>
</dbReference>
<keyword evidence="5" id="KW-1185">Reference proteome</keyword>
<evidence type="ECO:0000259" key="3">
    <source>
        <dbReference type="Pfam" id="PF26526"/>
    </source>
</evidence>
<dbReference type="AlphaFoldDB" id="L7LMH7"/>
<keyword evidence="2" id="KW-1133">Transmembrane helix</keyword>
<proteinExistence type="predicted"/>
<feature type="domain" description="DUF8175" evidence="3">
    <location>
        <begin position="78"/>
        <end position="286"/>
    </location>
</feature>
<evidence type="ECO:0000256" key="1">
    <source>
        <dbReference type="SAM" id="MobiDB-lite"/>
    </source>
</evidence>